<dbReference type="InterPro" id="IPR013520">
    <property type="entry name" value="Ribonucl_H"/>
</dbReference>
<dbReference type="EMBL" id="FQYX01000025">
    <property type="protein sequence ID" value="SHJ57184.1"/>
    <property type="molecule type" value="Genomic_DNA"/>
</dbReference>
<dbReference type="InterPro" id="IPR004805">
    <property type="entry name" value="DnaE2/DnaE/PolC"/>
</dbReference>
<keyword evidence="4" id="KW-0548">Nucleotidyltransferase</keyword>
<dbReference type="Pfam" id="PF02811">
    <property type="entry name" value="PHP"/>
    <property type="match status" value="1"/>
</dbReference>
<keyword evidence="3" id="KW-0808">Transferase</keyword>
<dbReference type="InterPro" id="IPR012337">
    <property type="entry name" value="RNaseH-like_sf"/>
</dbReference>
<dbReference type="Pfam" id="PF14579">
    <property type="entry name" value="HHH_6"/>
    <property type="match status" value="1"/>
</dbReference>
<dbReference type="EC" id="2.7.7.7" evidence="1"/>
<dbReference type="SMART" id="SM00479">
    <property type="entry name" value="EXOIII"/>
    <property type="match status" value="1"/>
</dbReference>
<evidence type="ECO:0000256" key="7">
    <source>
        <dbReference type="ARBA" id="ARBA00049244"/>
    </source>
</evidence>
<dbReference type="CDD" id="cd04485">
    <property type="entry name" value="DnaE_OBF"/>
    <property type="match status" value="1"/>
</dbReference>
<dbReference type="NCBIfam" id="TIGR00594">
    <property type="entry name" value="polc"/>
    <property type="match status" value="1"/>
</dbReference>
<proteinExistence type="predicted"/>
<dbReference type="InterPro" id="IPR003141">
    <property type="entry name" value="Pol/His_phosphatase_N"/>
</dbReference>
<dbReference type="GO" id="GO:0006260">
    <property type="term" value="P:DNA replication"/>
    <property type="evidence" value="ECO:0007669"/>
    <property type="project" value="UniProtKB-KW"/>
</dbReference>
<comment type="catalytic activity">
    <reaction evidence="7">
        <text>DNA(n) + a 2'-deoxyribonucleoside 5'-triphosphate = DNA(n+1) + diphosphate</text>
        <dbReference type="Rhea" id="RHEA:22508"/>
        <dbReference type="Rhea" id="RHEA-COMP:17339"/>
        <dbReference type="Rhea" id="RHEA-COMP:17340"/>
        <dbReference type="ChEBI" id="CHEBI:33019"/>
        <dbReference type="ChEBI" id="CHEBI:61560"/>
        <dbReference type="ChEBI" id="CHEBI:173112"/>
        <dbReference type="EC" id="2.7.7.7"/>
    </reaction>
</comment>
<protein>
    <recommendedName>
        <fullName evidence="2">DNA polymerase III subunit alpha</fullName>
        <ecNumber evidence="1">2.7.7.7</ecNumber>
    </recommendedName>
</protein>
<dbReference type="STRING" id="558155.SAMN04487911_12545"/>
<dbReference type="Gene3D" id="1.10.150.870">
    <property type="match status" value="1"/>
</dbReference>
<dbReference type="InterPro" id="IPR011708">
    <property type="entry name" value="DNA_pol3_alpha_NTPase_dom"/>
</dbReference>
<dbReference type="SMART" id="SM00481">
    <property type="entry name" value="POLIIIAc"/>
    <property type="match status" value="1"/>
</dbReference>
<evidence type="ECO:0000259" key="8">
    <source>
        <dbReference type="SMART" id="SM00479"/>
    </source>
</evidence>
<evidence type="ECO:0000259" key="9">
    <source>
        <dbReference type="SMART" id="SM00481"/>
    </source>
</evidence>
<dbReference type="Pfam" id="PF00929">
    <property type="entry name" value="RNase_T"/>
    <property type="match status" value="1"/>
</dbReference>
<keyword evidence="11" id="KW-1185">Reference proteome</keyword>
<dbReference type="CDD" id="cd06127">
    <property type="entry name" value="DEDDh"/>
    <property type="match status" value="1"/>
</dbReference>
<evidence type="ECO:0000256" key="3">
    <source>
        <dbReference type="ARBA" id="ARBA00022679"/>
    </source>
</evidence>
<dbReference type="PANTHER" id="PTHR32294">
    <property type="entry name" value="DNA POLYMERASE III SUBUNIT ALPHA"/>
    <property type="match status" value="1"/>
</dbReference>
<dbReference type="Gene3D" id="1.10.10.1600">
    <property type="entry name" value="Bacterial DNA polymerase III alpha subunit, thumb domain"/>
    <property type="match status" value="1"/>
</dbReference>
<dbReference type="Proteomes" id="UP000184231">
    <property type="component" value="Unassembled WGS sequence"/>
</dbReference>
<feature type="domain" description="Exonuclease" evidence="8">
    <location>
        <begin position="1"/>
        <end position="192"/>
    </location>
</feature>
<dbReference type="Gene3D" id="3.30.420.10">
    <property type="entry name" value="Ribonuclease H-like superfamily/Ribonuclease H"/>
    <property type="match status" value="1"/>
</dbReference>
<evidence type="ECO:0000256" key="2">
    <source>
        <dbReference type="ARBA" id="ARBA00019114"/>
    </source>
</evidence>
<keyword evidence="6" id="KW-0239">DNA-directed DNA polymerase</keyword>
<dbReference type="OrthoDB" id="9803237at2"/>
<evidence type="ECO:0000256" key="5">
    <source>
        <dbReference type="ARBA" id="ARBA00022705"/>
    </source>
</evidence>
<evidence type="ECO:0000256" key="1">
    <source>
        <dbReference type="ARBA" id="ARBA00012417"/>
    </source>
</evidence>
<reference evidence="10 11" key="1">
    <citation type="submission" date="2016-11" db="EMBL/GenBank/DDBJ databases">
        <authorList>
            <person name="Jaros S."/>
            <person name="Januszkiewicz K."/>
            <person name="Wedrychowicz H."/>
        </authorList>
    </citation>
    <scope>NUCLEOTIDE SEQUENCE [LARGE SCALE GENOMIC DNA]</scope>
    <source>
        <strain evidence="10 11">CGMCC 1.8863</strain>
    </source>
</reference>
<accession>A0A1M6KE09</accession>
<evidence type="ECO:0000256" key="6">
    <source>
        <dbReference type="ARBA" id="ARBA00022932"/>
    </source>
</evidence>
<dbReference type="Pfam" id="PF17657">
    <property type="entry name" value="DNA_pol3_finger"/>
    <property type="match status" value="1"/>
</dbReference>
<dbReference type="Gene3D" id="3.20.20.140">
    <property type="entry name" value="Metal-dependent hydrolases"/>
    <property type="match status" value="1"/>
</dbReference>
<name>A0A1M6KE09_9FLAO</name>
<dbReference type="GO" id="GO:0003887">
    <property type="term" value="F:DNA-directed DNA polymerase activity"/>
    <property type="evidence" value="ECO:0007669"/>
    <property type="project" value="UniProtKB-KW"/>
</dbReference>
<dbReference type="InterPro" id="IPR004013">
    <property type="entry name" value="PHP_dom"/>
</dbReference>
<dbReference type="Pfam" id="PF07733">
    <property type="entry name" value="DNA_pol3_alpha"/>
    <property type="match status" value="1"/>
</dbReference>
<dbReference type="InterPro" id="IPR041931">
    <property type="entry name" value="DNA_pol3_alpha_thumb_dom"/>
</dbReference>
<dbReference type="RefSeq" id="WP_072765367.1">
    <property type="nucleotide sequence ID" value="NZ_FQYX01000025.1"/>
</dbReference>
<sequence>MYLIFDTETTGLPKRWDAPYTDTENWPRCIQIAWQLHDSMGNLVESQDYLVQPDGFNIPYDAEKIHGISTELAKEQGVPMAEVLEKFNIALSRSKFVVGQNVGFDLNIMGAEFHRFQMANSLHDLPVLDTCTEHTAQLCQIPGGRGGKFKLPTLTELHQYLFGEPFGEAHNATADVEATTRCFLELIRRKEYTIEQLDVAPDYFKNFSEANPKEIQLIGLKHINLKKASKKIADKLWAQDTEAPSKEEIRENLQSLKETQFAHLHNHSQFSVLQSTISISDLVNAAAKDNMPAVALTDHANMMGAFHFVRAVINYNKSVQAENEAAIAEGKEPEKNEITPIVGCEFFVCEDRLDKTRKDNGYQIVLLAKNKKGYHNLAKLSSSAFTEGFYYVPRVDKKIIEQYKEDLIVLTGNLYGEVPSKVLNVGENQAEEALLWWKEQFGEDLYVEIMRHNQEDENRVNPVLISLAQKHQVKLVATNNTYYVDKKDANAHDILLCVRDGEKQSTPIGRGRGYRYGLPNQEYYFKSSEEMKSLFKDIPEAISNIQEVIGKIETYELARDVLLPKFDIPEEFQHPEDELDGGKRGENAFLRHITYKGAKIRYGEITPDIAERLDFELDVIENTGYPGYFLIVEDFIREARKMDVSVGPGRGSAAGSVVAYCLWITNIDPIKYNLLFERFLNPDRVSMPDIDIDFDDEGRGRVMDYVIKKYGSNQVAQIITYGTMAAKSSIRDTARVLDLPLFDADRIAKLIPNMSKLNKIFGLDEKGLKEKFRAEELEKVHELISLAEGNNLEADTLNLARRLEGSVRNTGIHACGVIITPDDITKFVPVALAKDSDLYVTQFDNSVVEDAGLLKMDFLGLKTLTLIKDTVKIVKAKHGILLDPENFPLDDVKTYELFQRGETVGVFQYESPGMQKHMKDLKPTVFDDLIAMNALYRPGPMEYIPSFVRRKHGGEEIEYDLPAMEEYLKETYGITVYQEQVMLLSQKLADFTKGEADVLRKAMGKKQIAVLDKMKPKFIDQASAKGHDAVKLEKIWKDWEAFASYAFNKSHSTCYAWIAYQTAYLKAHYPAEYMAAVLSNNMNDIKQVTFFMEECKRMGLEVLGPDVNESFYKFAVNNEGAVRFGMGAVKGVGRGAVETIVANREKDGHYRSVFDMAKRIDLRAANKKAFENLALAGGFDSFGDTHRAQYFHDEGDGVTFLEKIMKYGSKYQENENSSQVSLFGDSSDVQIPEPVIPPAEEWGTMGKLRREKEVVGIYISGHPLDDFKTEIKAFCNANITAVANMEEHVGRELSFAGVISDVQHRVSKNGKGWASFIVEDYTDSLEFRMFGEEYLRFRHFLTINSFVYFKVFIKEGWMNRDTGKKGEPRMQFNTVMMLQDIMEAYAKKLTIKIDITQLKEEGVRDLKNIMDAHQGSHPLSFIVYEMEEKIKVNLSCRKQKIQISSELLLQLNEKDVHYKLN</sequence>
<dbReference type="PANTHER" id="PTHR32294:SF0">
    <property type="entry name" value="DNA POLYMERASE III SUBUNIT ALPHA"/>
    <property type="match status" value="1"/>
</dbReference>
<evidence type="ECO:0000313" key="10">
    <source>
        <dbReference type="EMBL" id="SHJ57184.1"/>
    </source>
</evidence>
<keyword evidence="5" id="KW-0235">DNA replication</keyword>
<evidence type="ECO:0000313" key="11">
    <source>
        <dbReference type="Proteomes" id="UP000184231"/>
    </source>
</evidence>
<feature type="domain" description="Polymerase/histidinol phosphatase N-terminal" evidence="9">
    <location>
        <begin position="262"/>
        <end position="350"/>
    </location>
</feature>
<dbReference type="GO" id="GO:0003676">
    <property type="term" value="F:nucleic acid binding"/>
    <property type="evidence" value="ECO:0007669"/>
    <property type="project" value="InterPro"/>
</dbReference>
<evidence type="ECO:0000256" key="4">
    <source>
        <dbReference type="ARBA" id="ARBA00022695"/>
    </source>
</evidence>
<organism evidence="10 11">
    <name type="scientific">Arenibacter nanhaiticus</name>
    <dbReference type="NCBI Taxonomy" id="558155"/>
    <lineage>
        <taxon>Bacteria</taxon>
        <taxon>Pseudomonadati</taxon>
        <taxon>Bacteroidota</taxon>
        <taxon>Flavobacteriia</taxon>
        <taxon>Flavobacteriales</taxon>
        <taxon>Flavobacteriaceae</taxon>
        <taxon>Arenibacter</taxon>
    </lineage>
</organism>
<dbReference type="NCBIfam" id="NF004226">
    <property type="entry name" value="PRK05673.1"/>
    <property type="match status" value="1"/>
</dbReference>
<gene>
    <name evidence="10" type="ORF">SAMN04487911_12545</name>
</gene>
<dbReference type="InterPro" id="IPR029460">
    <property type="entry name" value="DNAPol_HHH"/>
</dbReference>
<dbReference type="InterPro" id="IPR040982">
    <property type="entry name" value="DNA_pol3_finger"/>
</dbReference>
<dbReference type="SUPFAM" id="SSF53098">
    <property type="entry name" value="Ribonuclease H-like"/>
    <property type="match status" value="1"/>
</dbReference>
<dbReference type="InterPro" id="IPR036397">
    <property type="entry name" value="RNaseH_sf"/>
</dbReference>
<dbReference type="GO" id="GO:0008408">
    <property type="term" value="F:3'-5' exonuclease activity"/>
    <property type="evidence" value="ECO:0007669"/>
    <property type="project" value="InterPro"/>
</dbReference>